<name>A0A1W1HE02_9BACT</name>
<dbReference type="InterPro" id="IPR058240">
    <property type="entry name" value="rSAM_sf"/>
</dbReference>
<evidence type="ECO:0000259" key="6">
    <source>
        <dbReference type="SMART" id="SM00729"/>
    </source>
</evidence>
<dbReference type="PANTHER" id="PTHR11228">
    <property type="entry name" value="RADICAL SAM DOMAIN PROTEIN"/>
    <property type="match status" value="1"/>
</dbReference>
<evidence type="ECO:0000313" key="7">
    <source>
        <dbReference type="EMBL" id="SLM30612.1"/>
    </source>
</evidence>
<dbReference type="GO" id="GO:0006783">
    <property type="term" value="P:heme biosynthetic process"/>
    <property type="evidence" value="ECO:0007669"/>
    <property type="project" value="TreeGrafter"/>
</dbReference>
<evidence type="ECO:0000256" key="5">
    <source>
        <dbReference type="ARBA" id="ARBA00023014"/>
    </source>
</evidence>
<dbReference type="SMART" id="SM00729">
    <property type="entry name" value="Elp3"/>
    <property type="match status" value="1"/>
</dbReference>
<dbReference type="SFLD" id="SFLDG01067">
    <property type="entry name" value="SPASM/twitch_domain_containing"/>
    <property type="match status" value="1"/>
</dbReference>
<dbReference type="Proteomes" id="UP000191931">
    <property type="component" value="Unassembled WGS sequence"/>
</dbReference>
<keyword evidence="3" id="KW-0479">Metal-binding</keyword>
<evidence type="ECO:0000256" key="3">
    <source>
        <dbReference type="ARBA" id="ARBA00022723"/>
    </source>
</evidence>
<dbReference type="AlphaFoldDB" id="A0A1W1HE02"/>
<dbReference type="GO" id="GO:0051536">
    <property type="term" value="F:iron-sulfur cluster binding"/>
    <property type="evidence" value="ECO:0007669"/>
    <property type="project" value="UniProtKB-KW"/>
</dbReference>
<reference evidence="7 8" key="1">
    <citation type="submission" date="2017-03" db="EMBL/GenBank/DDBJ databases">
        <authorList>
            <person name="Afonso C.L."/>
            <person name="Miller P.J."/>
            <person name="Scott M.A."/>
            <person name="Spackman E."/>
            <person name="Goraichik I."/>
            <person name="Dimitrov K.M."/>
            <person name="Suarez D.L."/>
            <person name="Swayne D.E."/>
        </authorList>
    </citation>
    <scope>NUCLEOTIDE SEQUENCE [LARGE SCALE GENOMIC DNA]</scope>
    <source>
        <strain evidence="7">PRJEB14757</strain>
    </source>
</reference>
<dbReference type="CDD" id="cd21109">
    <property type="entry name" value="SPASM"/>
    <property type="match status" value="1"/>
</dbReference>
<dbReference type="Gene3D" id="3.20.20.70">
    <property type="entry name" value="Aldolase class I"/>
    <property type="match status" value="1"/>
</dbReference>
<keyword evidence="4" id="KW-0408">Iron</keyword>
<dbReference type="InterPro" id="IPR006638">
    <property type="entry name" value="Elp3/MiaA/NifB-like_rSAM"/>
</dbReference>
<dbReference type="InterPro" id="IPR050377">
    <property type="entry name" value="Radical_SAM_PqqE_MftC-like"/>
</dbReference>
<organism evidence="7 8">
    <name type="scientific">Desulfamplus magnetovallimortis</name>
    <dbReference type="NCBI Taxonomy" id="1246637"/>
    <lineage>
        <taxon>Bacteria</taxon>
        <taxon>Pseudomonadati</taxon>
        <taxon>Thermodesulfobacteriota</taxon>
        <taxon>Desulfobacteria</taxon>
        <taxon>Desulfobacterales</taxon>
        <taxon>Desulfobacteraceae</taxon>
        <taxon>Desulfamplus</taxon>
    </lineage>
</organism>
<protein>
    <submittedName>
        <fullName evidence="7">Radical SAM additional 4Fe4S-binding domain-containing protein</fullName>
    </submittedName>
</protein>
<proteinExistence type="predicted"/>
<dbReference type="CDD" id="cd01335">
    <property type="entry name" value="Radical_SAM"/>
    <property type="match status" value="1"/>
</dbReference>
<dbReference type="Pfam" id="PF13186">
    <property type="entry name" value="SPASM"/>
    <property type="match status" value="1"/>
</dbReference>
<dbReference type="GO" id="GO:0003824">
    <property type="term" value="F:catalytic activity"/>
    <property type="evidence" value="ECO:0007669"/>
    <property type="project" value="InterPro"/>
</dbReference>
<dbReference type="SFLD" id="SFLDS00029">
    <property type="entry name" value="Radical_SAM"/>
    <property type="match status" value="1"/>
</dbReference>
<evidence type="ECO:0000256" key="1">
    <source>
        <dbReference type="ARBA" id="ARBA00001966"/>
    </source>
</evidence>
<evidence type="ECO:0000256" key="4">
    <source>
        <dbReference type="ARBA" id="ARBA00023004"/>
    </source>
</evidence>
<accession>A0A1W1HE02</accession>
<evidence type="ECO:0000313" key="8">
    <source>
        <dbReference type="Proteomes" id="UP000191931"/>
    </source>
</evidence>
<keyword evidence="2" id="KW-0949">S-adenosyl-L-methionine</keyword>
<dbReference type="InterPro" id="IPR023885">
    <property type="entry name" value="4Fe4S-binding_SPASM_dom"/>
</dbReference>
<dbReference type="GO" id="GO:0046872">
    <property type="term" value="F:metal ion binding"/>
    <property type="evidence" value="ECO:0007669"/>
    <property type="project" value="UniProtKB-KW"/>
</dbReference>
<dbReference type="InterPro" id="IPR013785">
    <property type="entry name" value="Aldolase_TIM"/>
</dbReference>
<gene>
    <name evidence="7" type="ORF">MTBBW1_2340003</name>
</gene>
<dbReference type="PANTHER" id="PTHR11228:SF7">
    <property type="entry name" value="PQQA PEPTIDE CYCLASE"/>
    <property type="match status" value="1"/>
</dbReference>
<dbReference type="RefSeq" id="WP_080808859.1">
    <property type="nucleotide sequence ID" value="NZ_LT828563.1"/>
</dbReference>
<keyword evidence="5" id="KW-0411">Iron-sulfur</keyword>
<feature type="domain" description="Elp3/MiaA/NifB-like radical SAM core" evidence="6">
    <location>
        <begin position="1"/>
        <end position="194"/>
    </location>
</feature>
<sequence length="349" mass="40237">MEASIITTYRCPMRCKMCDIWNHPTDSEKEITARELEKMPEVNVTNITGGEPLIREDLDELVEVIFRKSKRVCISTSGFYTDRIFKLSEKFPNLGFRVSIEGLSQKNDELRGRDGGFDKGLKTLLGLREMGRKDVGFGITVSNNNSKDMLWLYELARQLGLEFATAAFHNSFYFCKDDNVITNQDEVISDFHELIDRLLNEKKPKSWFRAFFNLGLINYIRGNRRMLPCEAGTENFFIDPYGEVLPCNGMEKKYWFESFGNIRQADSFDAIWNGKRAEAVRELVAKCPKNCWMIGSASPVMKKYIHHILIWVVVSKIKSLSRQPIDIESIPHFDVGQDPRQGDMRGNNQ</sequence>
<dbReference type="InterPro" id="IPR007197">
    <property type="entry name" value="rSAM"/>
</dbReference>
<dbReference type="EMBL" id="FWEV01000151">
    <property type="protein sequence ID" value="SLM30612.1"/>
    <property type="molecule type" value="Genomic_DNA"/>
</dbReference>
<dbReference type="STRING" id="1246637.MTBBW1_2340003"/>
<dbReference type="SUPFAM" id="SSF102114">
    <property type="entry name" value="Radical SAM enzymes"/>
    <property type="match status" value="1"/>
</dbReference>
<comment type="cofactor">
    <cofactor evidence="1">
        <name>[4Fe-4S] cluster</name>
        <dbReference type="ChEBI" id="CHEBI:49883"/>
    </cofactor>
</comment>
<dbReference type="Pfam" id="PF04055">
    <property type="entry name" value="Radical_SAM"/>
    <property type="match status" value="1"/>
</dbReference>
<evidence type="ECO:0000256" key="2">
    <source>
        <dbReference type="ARBA" id="ARBA00022691"/>
    </source>
</evidence>
<keyword evidence="8" id="KW-1185">Reference proteome</keyword>
<dbReference type="OrthoDB" id="9782387at2"/>